<dbReference type="InterPro" id="IPR017961">
    <property type="entry name" value="DNA_pol_Y-fam_little_finger"/>
</dbReference>
<dbReference type="Pfam" id="PF11799">
    <property type="entry name" value="IMS_C"/>
    <property type="match status" value="1"/>
</dbReference>
<feature type="domain" description="UmuC" evidence="2">
    <location>
        <begin position="7"/>
        <end position="191"/>
    </location>
</feature>
<dbReference type="GO" id="GO:0003684">
    <property type="term" value="F:damaged DNA binding"/>
    <property type="evidence" value="ECO:0007669"/>
    <property type="project" value="InterPro"/>
</dbReference>
<dbReference type="SUPFAM" id="SSF56672">
    <property type="entry name" value="DNA/RNA polymerases"/>
    <property type="match status" value="1"/>
</dbReference>
<evidence type="ECO:0000313" key="4">
    <source>
        <dbReference type="Proteomes" id="UP000189670"/>
    </source>
</evidence>
<dbReference type="CDD" id="cd01700">
    <property type="entry name" value="PolY_Pol_V_umuC"/>
    <property type="match status" value="1"/>
</dbReference>
<dbReference type="GO" id="GO:0006281">
    <property type="term" value="P:DNA repair"/>
    <property type="evidence" value="ECO:0007669"/>
    <property type="project" value="InterPro"/>
</dbReference>
<dbReference type="GO" id="GO:0003887">
    <property type="term" value="F:DNA-directed DNA polymerase activity"/>
    <property type="evidence" value="ECO:0007669"/>
    <property type="project" value="TreeGrafter"/>
</dbReference>
<dbReference type="Proteomes" id="UP000189670">
    <property type="component" value="Unassembled WGS sequence"/>
</dbReference>
<dbReference type="Gene3D" id="3.30.70.270">
    <property type="match status" value="1"/>
</dbReference>
<evidence type="ECO:0000256" key="1">
    <source>
        <dbReference type="ARBA" id="ARBA00010945"/>
    </source>
</evidence>
<protein>
    <submittedName>
        <fullName evidence="3">DNA polymerase V</fullName>
    </submittedName>
</protein>
<dbReference type="PROSITE" id="PS50173">
    <property type="entry name" value="UMUC"/>
    <property type="match status" value="1"/>
</dbReference>
<dbReference type="InterPro" id="IPR043502">
    <property type="entry name" value="DNA/RNA_pol_sf"/>
</dbReference>
<dbReference type="InterPro" id="IPR050116">
    <property type="entry name" value="DNA_polymerase-Y"/>
</dbReference>
<gene>
    <name evidence="3" type="ORF">OMM_02234</name>
</gene>
<dbReference type="InterPro" id="IPR001126">
    <property type="entry name" value="UmuC"/>
</dbReference>
<evidence type="ECO:0000313" key="3">
    <source>
        <dbReference type="EMBL" id="ETR71770.1"/>
    </source>
</evidence>
<name>A0A1V1PAC3_9BACT</name>
<dbReference type="PANTHER" id="PTHR11076">
    <property type="entry name" value="DNA REPAIR POLYMERASE UMUC / TRANSFERASE FAMILY MEMBER"/>
    <property type="match status" value="1"/>
</dbReference>
<accession>A0A1V1PAC3</accession>
<dbReference type="InterPro" id="IPR043128">
    <property type="entry name" value="Rev_trsase/Diguanyl_cyclase"/>
</dbReference>
<comment type="caution">
    <text evidence="3">The sequence shown here is derived from an EMBL/GenBank/DDBJ whole genome shotgun (WGS) entry which is preliminary data.</text>
</comment>
<dbReference type="EMBL" id="ATBP01000224">
    <property type="protein sequence ID" value="ETR71770.1"/>
    <property type="molecule type" value="Genomic_DNA"/>
</dbReference>
<organism evidence="3 4">
    <name type="scientific">Candidatus Magnetoglobus multicellularis str. Araruama</name>
    <dbReference type="NCBI Taxonomy" id="890399"/>
    <lineage>
        <taxon>Bacteria</taxon>
        <taxon>Pseudomonadati</taxon>
        <taxon>Thermodesulfobacteriota</taxon>
        <taxon>Desulfobacteria</taxon>
        <taxon>Desulfobacterales</taxon>
        <taxon>Desulfobacteraceae</taxon>
        <taxon>Candidatus Magnetoglobus</taxon>
    </lineage>
</organism>
<reference evidence="4" key="1">
    <citation type="submission" date="2012-11" db="EMBL/GenBank/DDBJ databases">
        <authorList>
            <person name="Lucero-Rivera Y.E."/>
            <person name="Tovar-Ramirez D."/>
        </authorList>
    </citation>
    <scope>NUCLEOTIDE SEQUENCE [LARGE SCALE GENOMIC DNA]</scope>
    <source>
        <strain evidence="4">Araruama</strain>
    </source>
</reference>
<proteinExistence type="inferred from homology"/>
<comment type="similarity">
    <text evidence="1">Belongs to the DNA polymerase type-Y family.</text>
</comment>
<dbReference type="Gene3D" id="3.40.1170.60">
    <property type="match status" value="1"/>
</dbReference>
<dbReference type="GO" id="GO:0009432">
    <property type="term" value="P:SOS response"/>
    <property type="evidence" value="ECO:0007669"/>
    <property type="project" value="TreeGrafter"/>
</dbReference>
<sequence>MKKLDVFALVDCNNFYVSCERVFNPHLQGKPVIVLSNNDGCAVARSNEAKALGVGMGIAAFKIADLIKEHDIFVYSSNYSLYGDMSNRVMSTLASFTPNIEFYSIDEAFLDLSDINEKHRKAFCQNIRDTVLKWTGIPVSIGIASSKTLAKIANRIAKKSVKASGFLDLTHSPYLDHALERTSVEDIWGVGRKYSRYLINHGILNALQLRDAPTYLVRKKMGICGTKMQTELRGHSCFPLEINPPAKKNISVSRSFKQGVTAIDDLKEALATFVSIGARKLRKEQSVAKLMLVFITTGRFATRYDFQSQIISLPVATNNTPELIKHACCGVERILKRGFI</sequence>
<dbReference type="GO" id="GO:0005829">
    <property type="term" value="C:cytosol"/>
    <property type="evidence" value="ECO:0007669"/>
    <property type="project" value="TreeGrafter"/>
</dbReference>
<dbReference type="Pfam" id="PF00817">
    <property type="entry name" value="IMS"/>
    <property type="match status" value="1"/>
</dbReference>
<dbReference type="PANTHER" id="PTHR11076:SF34">
    <property type="entry name" value="PROTEIN UMUC"/>
    <property type="match status" value="1"/>
</dbReference>
<dbReference type="AlphaFoldDB" id="A0A1V1PAC3"/>
<dbReference type="Gene3D" id="1.10.150.20">
    <property type="entry name" value="5' to 3' exonuclease, C-terminal subdomain"/>
    <property type="match status" value="1"/>
</dbReference>
<dbReference type="GO" id="GO:0042276">
    <property type="term" value="P:error-prone translesion synthesis"/>
    <property type="evidence" value="ECO:0007669"/>
    <property type="project" value="TreeGrafter"/>
</dbReference>
<evidence type="ECO:0000259" key="2">
    <source>
        <dbReference type="PROSITE" id="PS50173"/>
    </source>
</evidence>